<name>A0A319BRX8_ASPVC</name>
<sequence length="154" mass="16742">MVIPNDSSLAAIQRGPFRSKELPVSQAICARRDPLRAQRLICCRTCPSQMRMQVPLCSGCLAVLSELCAYLSAVIPSITVVLGRRKQRQLHQVLARPISYLAFLFFLPGPSKQADPRNTADAGVAARLRMVVGGTHPTMHTCSSSWSRPGLGGK</sequence>
<dbReference type="AlphaFoldDB" id="A0A319BRX8"/>
<organism evidence="1 2">
    <name type="scientific">Aspergillus vadensis (strain CBS 113365 / IMI 142717 / IBT 24658)</name>
    <dbReference type="NCBI Taxonomy" id="1448311"/>
    <lineage>
        <taxon>Eukaryota</taxon>
        <taxon>Fungi</taxon>
        <taxon>Dikarya</taxon>
        <taxon>Ascomycota</taxon>
        <taxon>Pezizomycotina</taxon>
        <taxon>Eurotiomycetes</taxon>
        <taxon>Eurotiomycetidae</taxon>
        <taxon>Eurotiales</taxon>
        <taxon>Aspergillaceae</taxon>
        <taxon>Aspergillus</taxon>
        <taxon>Aspergillus subgen. Circumdati</taxon>
    </lineage>
</organism>
<keyword evidence="2" id="KW-1185">Reference proteome</keyword>
<accession>A0A319BRX8</accession>
<gene>
    <name evidence="1" type="ORF">BO88DRAFT_109738</name>
</gene>
<dbReference type="EMBL" id="KZ821615">
    <property type="protein sequence ID" value="PYH73960.1"/>
    <property type="molecule type" value="Genomic_DNA"/>
</dbReference>
<reference evidence="1" key="1">
    <citation type="submission" date="2016-12" db="EMBL/GenBank/DDBJ databases">
        <title>The genomes of Aspergillus section Nigri reveals drivers in fungal speciation.</title>
        <authorList>
            <consortium name="DOE Joint Genome Institute"/>
            <person name="Vesth T.C."/>
            <person name="Nybo J."/>
            <person name="Theobald S."/>
            <person name="Brandl J."/>
            <person name="Frisvad J.C."/>
            <person name="Nielsen K.F."/>
            <person name="Lyhne E.K."/>
            <person name="Kogle M.E."/>
            <person name="Kuo A."/>
            <person name="Riley R."/>
            <person name="Clum A."/>
            <person name="Nolan M."/>
            <person name="Lipzen A."/>
            <person name="Salamov A."/>
            <person name="Henrissat B."/>
            <person name="Wiebenga A."/>
            <person name="De Vries R.P."/>
            <person name="Grigoriev I.V."/>
            <person name="Mortensen U.H."/>
            <person name="Andersen M.R."/>
            <person name="Baker S.E."/>
        </authorList>
    </citation>
    <scope>NUCLEOTIDE SEQUENCE [LARGE SCALE GENOMIC DNA]</scope>
    <source>
        <strain evidence="1">CBS 113365</strain>
    </source>
</reference>
<proteinExistence type="predicted"/>
<dbReference type="RefSeq" id="XP_025567754.1">
    <property type="nucleotide sequence ID" value="XM_025701255.1"/>
</dbReference>
<dbReference type="Proteomes" id="UP000248405">
    <property type="component" value="Unassembled WGS sequence"/>
</dbReference>
<evidence type="ECO:0000313" key="2">
    <source>
        <dbReference type="Proteomes" id="UP000248405"/>
    </source>
</evidence>
<evidence type="ECO:0000313" key="1">
    <source>
        <dbReference type="EMBL" id="PYH73960.1"/>
    </source>
</evidence>
<dbReference type="GeneID" id="37205847"/>
<protein>
    <submittedName>
        <fullName evidence="1">Uncharacterized protein</fullName>
    </submittedName>
</protein>